<organism evidence="1 2">
    <name type="scientific">Candidatus Giovannonibacteria bacterium RIFCSPLOWO2_01_FULL_46_32</name>
    <dbReference type="NCBI Taxonomy" id="1798353"/>
    <lineage>
        <taxon>Bacteria</taxon>
        <taxon>Candidatus Giovannoniibacteriota</taxon>
    </lineage>
</organism>
<evidence type="ECO:0000313" key="1">
    <source>
        <dbReference type="EMBL" id="OGF86999.1"/>
    </source>
</evidence>
<comment type="caution">
    <text evidence="1">The sequence shown here is derived from an EMBL/GenBank/DDBJ whole genome shotgun (WGS) entry which is preliminary data.</text>
</comment>
<dbReference type="AlphaFoldDB" id="A0A1F5XGK3"/>
<gene>
    <name evidence="1" type="ORF">A3B19_01030</name>
</gene>
<name>A0A1F5XGK3_9BACT</name>
<dbReference type="EMBL" id="MFIF01000009">
    <property type="protein sequence ID" value="OGF86999.1"/>
    <property type="molecule type" value="Genomic_DNA"/>
</dbReference>
<accession>A0A1F5XGK3</accession>
<evidence type="ECO:0000313" key="2">
    <source>
        <dbReference type="Proteomes" id="UP000177346"/>
    </source>
</evidence>
<sequence>MKLSALTPEAIRQIVNIYHNTLGGEMGKLYHEKYLLEGIKRDLQHISTSKWRFGSRFSEHSKLLVQKVYDSPFSNFENPVVKFEFYAGERNREGRLIDSDAERFSEAFENAVDQYLTNIGLAL</sequence>
<protein>
    <submittedName>
        <fullName evidence="1">Uncharacterized protein</fullName>
    </submittedName>
</protein>
<reference evidence="1 2" key="1">
    <citation type="journal article" date="2016" name="Nat. Commun.">
        <title>Thousands of microbial genomes shed light on interconnected biogeochemical processes in an aquifer system.</title>
        <authorList>
            <person name="Anantharaman K."/>
            <person name="Brown C.T."/>
            <person name="Hug L.A."/>
            <person name="Sharon I."/>
            <person name="Castelle C.J."/>
            <person name="Probst A.J."/>
            <person name="Thomas B.C."/>
            <person name="Singh A."/>
            <person name="Wilkins M.J."/>
            <person name="Karaoz U."/>
            <person name="Brodie E.L."/>
            <person name="Williams K.H."/>
            <person name="Hubbard S.S."/>
            <person name="Banfield J.F."/>
        </authorList>
    </citation>
    <scope>NUCLEOTIDE SEQUENCE [LARGE SCALE GENOMIC DNA]</scope>
</reference>
<proteinExistence type="predicted"/>
<dbReference type="Proteomes" id="UP000177346">
    <property type="component" value="Unassembled WGS sequence"/>
</dbReference>